<evidence type="ECO:0000313" key="4">
    <source>
        <dbReference type="EMBL" id="VAV92085.1"/>
    </source>
</evidence>
<feature type="domain" description="Aldehyde dehydrogenase" evidence="3">
    <location>
        <begin position="4"/>
        <end position="459"/>
    </location>
</feature>
<dbReference type="CDD" id="cd07148">
    <property type="entry name" value="ALDH_RL0313"/>
    <property type="match status" value="1"/>
</dbReference>
<evidence type="ECO:0000259" key="3">
    <source>
        <dbReference type="Pfam" id="PF00171"/>
    </source>
</evidence>
<dbReference type="SUPFAM" id="SSF53720">
    <property type="entry name" value="ALDH-like"/>
    <property type="match status" value="1"/>
</dbReference>
<dbReference type="GO" id="GO:0008886">
    <property type="term" value="F:glyceraldehyde-3-phosphate dehydrogenase (NADP+) (non-phosphorylating) activity"/>
    <property type="evidence" value="ECO:0007669"/>
    <property type="project" value="UniProtKB-EC"/>
</dbReference>
<dbReference type="EC" id="1.2.1.9" evidence="4"/>
<organism evidence="4">
    <name type="scientific">hydrothermal vent metagenome</name>
    <dbReference type="NCBI Taxonomy" id="652676"/>
    <lineage>
        <taxon>unclassified sequences</taxon>
        <taxon>metagenomes</taxon>
        <taxon>ecological metagenomes</taxon>
    </lineage>
</organism>
<proteinExistence type="inferred from homology"/>
<dbReference type="InterPro" id="IPR016162">
    <property type="entry name" value="Ald_DH_N"/>
</dbReference>
<comment type="similarity">
    <text evidence="1">Belongs to the aldehyde dehydrogenase family.</text>
</comment>
<dbReference type="InterPro" id="IPR051020">
    <property type="entry name" value="ALDH-related_metabolic_enz"/>
</dbReference>
<dbReference type="AlphaFoldDB" id="A0A3B0SAH8"/>
<dbReference type="Gene3D" id="3.40.605.10">
    <property type="entry name" value="Aldehyde Dehydrogenase, Chain A, domain 1"/>
    <property type="match status" value="1"/>
</dbReference>
<reference evidence="4" key="1">
    <citation type="submission" date="2018-06" db="EMBL/GenBank/DDBJ databases">
        <authorList>
            <person name="Zhirakovskaya E."/>
        </authorList>
    </citation>
    <scope>NUCLEOTIDE SEQUENCE</scope>
</reference>
<keyword evidence="2 4" id="KW-0560">Oxidoreductase</keyword>
<evidence type="ECO:0000256" key="1">
    <source>
        <dbReference type="ARBA" id="ARBA00009986"/>
    </source>
</evidence>
<dbReference type="PANTHER" id="PTHR42991">
    <property type="entry name" value="ALDEHYDE DEHYDROGENASE"/>
    <property type="match status" value="1"/>
</dbReference>
<gene>
    <name evidence="4" type="ORF">MNBD_ALPHA02-1731</name>
</gene>
<dbReference type="InterPro" id="IPR016161">
    <property type="entry name" value="Ald_DH/histidinol_DH"/>
</dbReference>
<accession>A0A3B0SAH8</accession>
<protein>
    <submittedName>
        <fullName evidence="4">Glyceraldehyde-3-phosphate dehydrogenase (NADP(+))</fullName>
        <ecNumber evidence="4">1.2.1.9</ecNumber>
    </submittedName>
</protein>
<sequence>MTQAQKTLEVFNPFDHSLIGTVPLRDWAEIDGYLEDAHNLYRNRQNWLPAYERIEILKKTAKIMEGRFEELAFQIANEGGKPLKDARVEVARAIDGVGICIKELSHMGGQEIPMDLTAAGAGHLAFTMREPIGPVVAISAFNHPLNLIVHQVAPAVAVGCPVLVKPAGDTPLSCKAFVDILYEAGLPEEWCRFAACDIATAERMITDSRTAFFSFIGSGKVGWMLRSKLAPGTRCALEHGGVAPVIVDDSADLTSMIPSLLKGAFYHSGQVCVSVQRIFAPRHQAQDIAQALADGASKLVVGNAILEETDCGPLIRPAEVDRVAEWVEEAISGGAKQLTGGKKLSEATYAPTVLLNPAENARVTREEIFGPVACVYGYDSMDEAIEKANGLPFAFQASVFTQNLDRAMKAIRELDATAVMVNDHTAFRVDWMPFAGRRQSGYNTGGIGYTMHDMTQDKMAVIKL</sequence>
<dbReference type="Pfam" id="PF00171">
    <property type="entry name" value="Aldedh"/>
    <property type="match status" value="1"/>
</dbReference>
<dbReference type="GO" id="GO:0008911">
    <property type="term" value="F:lactaldehyde dehydrogenase (NAD+) activity"/>
    <property type="evidence" value="ECO:0007669"/>
    <property type="project" value="TreeGrafter"/>
</dbReference>
<dbReference type="EMBL" id="UOED01000072">
    <property type="protein sequence ID" value="VAV92085.1"/>
    <property type="molecule type" value="Genomic_DNA"/>
</dbReference>
<dbReference type="InterPro" id="IPR016163">
    <property type="entry name" value="Ald_DH_C"/>
</dbReference>
<evidence type="ECO:0000256" key="2">
    <source>
        <dbReference type="ARBA" id="ARBA00023002"/>
    </source>
</evidence>
<dbReference type="PANTHER" id="PTHR42991:SF1">
    <property type="entry name" value="ALDEHYDE DEHYDROGENASE"/>
    <property type="match status" value="1"/>
</dbReference>
<dbReference type="Gene3D" id="3.40.309.10">
    <property type="entry name" value="Aldehyde Dehydrogenase, Chain A, domain 2"/>
    <property type="match status" value="1"/>
</dbReference>
<dbReference type="InterPro" id="IPR015590">
    <property type="entry name" value="Aldehyde_DH_dom"/>
</dbReference>
<name>A0A3B0SAH8_9ZZZZ</name>